<evidence type="ECO:0000313" key="2">
    <source>
        <dbReference type="EMBL" id="GAA1812078.1"/>
    </source>
</evidence>
<organism evidence="2 3">
    <name type="scientific">Agromyces neolithicus</name>
    <dbReference type="NCBI Taxonomy" id="269420"/>
    <lineage>
        <taxon>Bacteria</taxon>
        <taxon>Bacillati</taxon>
        <taxon>Actinomycetota</taxon>
        <taxon>Actinomycetes</taxon>
        <taxon>Micrococcales</taxon>
        <taxon>Microbacteriaceae</taxon>
        <taxon>Agromyces</taxon>
    </lineage>
</organism>
<dbReference type="InterPro" id="IPR029058">
    <property type="entry name" value="AB_hydrolase_fold"/>
</dbReference>
<keyword evidence="3" id="KW-1185">Reference proteome</keyword>
<dbReference type="RefSeq" id="WP_344296052.1">
    <property type="nucleotide sequence ID" value="NZ_BAAANJ010000007.1"/>
</dbReference>
<protein>
    <submittedName>
        <fullName evidence="2">Alpha/beta hydrolase</fullName>
    </submittedName>
</protein>
<dbReference type="PANTHER" id="PTHR43798">
    <property type="entry name" value="MONOACYLGLYCEROL LIPASE"/>
    <property type="match status" value="1"/>
</dbReference>
<accession>A0ABN2M9T6</accession>
<reference evidence="2 3" key="1">
    <citation type="journal article" date="2019" name="Int. J. Syst. Evol. Microbiol.">
        <title>The Global Catalogue of Microorganisms (GCM) 10K type strain sequencing project: providing services to taxonomists for standard genome sequencing and annotation.</title>
        <authorList>
            <consortium name="The Broad Institute Genomics Platform"/>
            <consortium name="The Broad Institute Genome Sequencing Center for Infectious Disease"/>
            <person name="Wu L."/>
            <person name="Ma J."/>
        </authorList>
    </citation>
    <scope>NUCLEOTIDE SEQUENCE [LARGE SCALE GENOMIC DNA]</scope>
    <source>
        <strain evidence="2 3">JCM 14322</strain>
    </source>
</reference>
<name>A0ABN2M9T6_9MICO</name>
<gene>
    <name evidence="2" type="ORF">GCM10009749_21560</name>
</gene>
<dbReference type="InterPro" id="IPR000073">
    <property type="entry name" value="AB_hydrolase_1"/>
</dbReference>
<dbReference type="SUPFAM" id="SSF53474">
    <property type="entry name" value="alpha/beta-Hydrolases"/>
    <property type="match status" value="1"/>
</dbReference>
<dbReference type="InterPro" id="IPR050266">
    <property type="entry name" value="AB_hydrolase_sf"/>
</dbReference>
<dbReference type="Pfam" id="PF12697">
    <property type="entry name" value="Abhydrolase_6"/>
    <property type="match status" value="1"/>
</dbReference>
<proteinExistence type="predicted"/>
<sequence length="266" mass="28564">MLRARVVLVHGLRTSATMWRRQVTGLARHDIDVVAIDLPGHGVHLGEPFTVEAAMHEIDRALNPDDPEPGAVAPGGRSTPAVPRLLVGLSLGGYLAIEFAARHPNRVDGLVAASCGTRPRGIGLTAYQQLAALIGRLPDKGRGMNDAVARLFLSADAVDDVLAGGVALDVMGPVLRAVEQFEPEASLASLDIPVWFVNGQFDHFRTEERRLLKATRDGRLVIIPGATHLVSLTRPDHFTAVVVGAVAELDRRWAARRRARFGTAAT</sequence>
<keyword evidence="2" id="KW-0378">Hydrolase</keyword>
<dbReference type="Proteomes" id="UP001500002">
    <property type="component" value="Unassembled WGS sequence"/>
</dbReference>
<dbReference type="Gene3D" id="3.40.50.1820">
    <property type="entry name" value="alpha/beta hydrolase"/>
    <property type="match status" value="1"/>
</dbReference>
<evidence type="ECO:0000259" key="1">
    <source>
        <dbReference type="Pfam" id="PF12697"/>
    </source>
</evidence>
<dbReference type="GO" id="GO:0016787">
    <property type="term" value="F:hydrolase activity"/>
    <property type="evidence" value="ECO:0007669"/>
    <property type="project" value="UniProtKB-KW"/>
</dbReference>
<evidence type="ECO:0000313" key="3">
    <source>
        <dbReference type="Proteomes" id="UP001500002"/>
    </source>
</evidence>
<feature type="domain" description="AB hydrolase-1" evidence="1">
    <location>
        <begin position="6"/>
        <end position="237"/>
    </location>
</feature>
<comment type="caution">
    <text evidence="2">The sequence shown here is derived from an EMBL/GenBank/DDBJ whole genome shotgun (WGS) entry which is preliminary data.</text>
</comment>
<dbReference type="EMBL" id="BAAANJ010000007">
    <property type="protein sequence ID" value="GAA1812078.1"/>
    <property type="molecule type" value="Genomic_DNA"/>
</dbReference>